<evidence type="ECO:0000313" key="1">
    <source>
        <dbReference type="EMBL" id="KAB8071979.1"/>
    </source>
</evidence>
<dbReference type="Proteomes" id="UP000326565">
    <property type="component" value="Unassembled WGS sequence"/>
</dbReference>
<protein>
    <submittedName>
        <fullName evidence="1">Uncharacterized protein</fullName>
    </submittedName>
</protein>
<accession>A0A5N5WUJ5</accession>
<dbReference type="EMBL" id="ML732258">
    <property type="protein sequence ID" value="KAB8071979.1"/>
    <property type="molecule type" value="Genomic_DNA"/>
</dbReference>
<gene>
    <name evidence="1" type="ORF">BDV29DRAFT_178279</name>
</gene>
<reference evidence="1 2" key="1">
    <citation type="submission" date="2019-04" db="EMBL/GenBank/DDBJ databases">
        <title>Friends and foes A comparative genomics study of 23 Aspergillus species from section Flavi.</title>
        <authorList>
            <consortium name="DOE Joint Genome Institute"/>
            <person name="Kjaerbolling I."/>
            <person name="Vesth T."/>
            <person name="Frisvad J.C."/>
            <person name="Nybo J.L."/>
            <person name="Theobald S."/>
            <person name="Kildgaard S."/>
            <person name="Isbrandt T."/>
            <person name="Kuo A."/>
            <person name="Sato A."/>
            <person name="Lyhne E.K."/>
            <person name="Kogle M.E."/>
            <person name="Wiebenga A."/>
            <person name="Kun R.S."/>
            <person name="Lubbers R.J."/>
            <person name="Makela M.R."/>
            <person name="Barry K."/>
            <person name="Chovatia M."/>
            <person name="Clum A."/>
            <person name="Daum C."/>
            <person name="Haridas S."/>
            <person name="He G."/>
            <person name="LaButti K."/>
            <person name="Lipzen A."/>
            <person name="Mondo S."/>
            <person name="Riley R."/>
            <person name="Salamov A."/>
            <person name="Simmons B.A."/>
            <person name="Magnuson J.K."/>
            <person name="Henrissat B."/>
            <person name="Mortensen U.H."/>
            <person name="Larsen T.O."/>
            <person name="Devries R.P."/>
            <person name="Grigoriev I.V."/>
            <person name="Machida M."/>
            <person name="Baker S.E."/>
            <person name="Andersen M.R."/>
        </authorList>
    </citation>
    <scope>NUCLEOTIDE SEQUENCE [LARGE SCALE GENOMIC DNA]</scope>
    <source>
        <strain evidence="1 2">CBS 151.66</strain>
    </source>
</reference>
<proteinExistence type="predicted"/>
<keyword evidence="2" id="KW-1185">Reference proteome</keyword>
<organism evidence="1 2">
    <name type="scientific">Aspergillus leporis</name>
    <dbReference type="NCBI Taxonomy" id="41062"/>
    <lineage>
        <taxon>Eukaryota</taxon>
        <taxon>Fungi</taxon>
        <taxon>Dikarya</taxon>
        <taxon>Ascomycota</taxon>
        <taxon>Pezizomycotina</taxon>
        <taxon>Eurotiomycetes</taxon>
        <taxon>Eurotiomycetidae</taxon>
        <taxon>Eurotiales</taxon>
        <taxon>Aspergillaceae</taxon>
        <taxon>Aspergillus</taxon>
        <taxon>Aspergillus subgen. Circumdati</taxon>
    </lineage>
</organism>
<dbReference type="AlphaFoldDB" id="A0A5N5WUJ5"/>
<sequence length="127" mass="14628">MIDYGIPEFVERLASGMTTGVRFTRQYHCNRKAAETRNAIPSFMAMDRSSRSIGCSDSNVSWYNSFQEKHTRTDVWKLWPTPLICLTLDQQAQEELRAAGHPTCTERLADGVNVRYQRRDIDGVREL</sequence>
<evidence type="ECO:0000313" key="2">
    <source>
        <dbReference type="Proteomes" id="UP000326565"/>
    </source>
</evidence>
<name>A0A5N5WUJ5_9EURO</name>